<name>A0ABW0RD41_9BACL</name>
<evidence type="ECO:0000313" key="12">
    <source>
        <dbReference type="Proteomes" id="UP001595978"/>
    </source>
</evidence>
<proteinExistence type="inferred from homology"/>
<comment type="similarity">
    <text evidence="2 9">Belongs to the uroporphyrinogen-III synthase family.</text>
</comment>
<evidence type="ECO:0000256" key="9">
    <source>
        <dbReference type="RuleBase" id="RU366031"/>
    </source>
</evidence>
<dbReference type="Proteomes" id="UP001595978">
    <property type="component" value="Unassembled WGS sequence"/>
</dbReference>
<organism evidence="11 12">
    <name type="scientific">Ureibacillus suwonensis</name>
    <dbReference type="NCBI Taxonomy" id="313007"/>
    <lineage>
        <taxon>Bacteria</taxon>
        <taxon>Bacillati</taxon>
        <taxon>Bacillota</taxon>
        <taxon>Bacilli</taxon>
        <taxon>Bacillales</taxon>
        <taxon>Caryophanaceae</taxon>
        <taxon>Ureibacillus</taxon>
    </lineage>
</organism>
<gene>
    <name evidence="11" type="ORF">ACFPOH_10655</name>
</gene>
<keyword evidence="4 9" id="KW-0456">Lyase</keyword>
<protein>
    <recommendedName>
        <fullName evidence="7 9">Uroporphyrinogen-III synthase</fullName>
        <ecNumber evidence="3 9">4.2.1.75</ecNumber>
    </recommendedName>
</protein>
<dbReference type="EMBL" id="JBHSNQ010000082">
    <property type="protein sequence ID" value="MFC5542226.1"/>
    <property type="molecule type" value="Genomic_DNA"/>
</dbReference>
<evidence type="ECO:0000256" key="4">
    <source>
        <dbReference type="ARBA" id="ARBA00023239"/>
    </source>
</evidence>
<dbReference type="EC" id="4.2.1.75" evidence="3 9"/>
<reference evidence="12" key="1">
    <citation type="journal article" date="2019" name="Int. J. Syst. Evol. Microbiol.">
        <title>The Global Catalogue of Microorganisms (GCM) 10K type strain sequencing project: providing services to taxonomists for standard genome sequencing and annotation.</title>
        <authorList>
            <consortium name="The Broad Institute Genomics Platform"/>
            <consortium name="The Broad Institute Genome Sequencing Center for Infectious Disease"/>
            <person name="Wu L."/>
            <person name="Ma J."/>
        </authorList>
    </citation>
    <scope>NUCLEOTIDE SEQUENCE [LARGE SCALE GENOMIC DNA]</scope>
    <source>
        <strain evidence="12">CCUG 56331</strain>
    </source>
</reference>
<dbReference type="PANTHER" id="PTHR38042:SF1">
    <property type="entry name" value="UROPORPHYRINOGEN-III SYNTHASE, CHLOROPLASTIC"/>
    <property type="match status" value="1"/>
</dbReference>
<dbReference type="InterPro" id="IPR036108">
    <property type="entry name" value="4pyrrol_syn_uPrphyn_synt_sf"/>
</dbReference>
<sequence>MHKPLEGKTILLTGSKKTQSIVDTIVQQGGEAVVCPLIRTVEVTEADDYERLASCKHYDWLIFTSQNGVEFFWKKIERHQFNLSQLSGKIAAVGEKTAALLERYGFTVHFMPSIFSADTFVKEFPSVSGESPKCLFIRGGLAKDTLKKGLPFPIDEWTVYTTVENKESIDKIVETVRNSRQPILIFASPSAVDCFHKYAVPEIGWNQAKIACIGHITKGAVEKYGAHVTYFPQKYTMQSVIEAIAKGEEM</sequence>
<comment type="caution">
    <text evidence="11">The sequence shown here is derived from an EMBL/GenBank/DDBJ whole genome shotgun (WGS) entry which is preliminary data.</text>
</comment>
<dbReference type="InterPro" id="IPR039793">
    <property type="entry name" value="UROS/Hem4"/>
</dbReference>
<dbReference type="PANTHER" id="PTHR38042">
    <property type="entry name" value="UROPORPHYRINOGEN-III SYNTHASE, CHLOROPLASTIC"/>
    <property type="match status" value="1"/>
</dbReference>
<evidence type="ECO:0000256" key="3">
    <source>
        <dbReference type="ARBA" id="ARBA00013109"/>
    </source>
</evidence>
<dbReference type="InterPro" id="IPR003754">
    <property type="entry name" value="4pyrrol_synth_uPrphyn_synth"/>
</dbReference>
<comment type="catalytic activity">
    <reaction evidence="8 9">
        <text>hydroxymethylbilane = uroporphyrinogen III + H2O</text>
        <dbReference type="Rhea" id="RHEA:18965"/>
        <dbReference type="ChEBI" id="CHEBI:15377"/>
        <dbReference type="ChEBI" id="CHEBI:57308"/>
        <dbReference type="ChEBI" id="CHEBI:57845"/>
        <dbReference type="EC" id="4.2.1.75"/>
    </reaction>
</comment>
<evidence type="ECO:0000256" key="7">
    <source>
        <dbReference type="ARBA" id="ARBA00040167"/>
    </source>
</evidence>
<keyword evidence="12" id="KW-1185">Reference proteome</keyword>
<evidence type="ECO:0000256" key="5">
    <source>
        <dbReference type="ARBA" id="ARBA00023244"/>
    </source>
</evidence>
<evidence type="ECO:0000256" key="6">
    <source>
        <dbReference type="ARBA" id="ARBA00037589"/>
    </source>
</evidence>
<dbReference type="CDD" id="cd06578">
    <property type="entry name" value="HemD"/>
    <property type="match status" value="1"/>
</dbReference>
<dbReference type="Gene3D" id="3.40.50.10090">
    <property type="match status" value="2"/>
</dbReference>
<evidence type="ECO:0000313" key="11">
    <source>
        <dbReference type="EMBL" id="MFC5542226.1"/>
    </source>
</evidence>
<dbReference type="GO" id="GO:0004852">
    <property type="term" value="F:uroporphyrinogen-III synthase activity"/>
    <property type="evidence" value="ECO:0007669"/>
    <property type="project" value="UniProtKB-EC"/>
</dbReference>
<evidence type="ECO:0000256" key="1">
    <source>
        <dbReference type="ARBA" id="ARBA00004772"/>
    </source>
</evidence>
<evidence type="ECO:0000256" key="2">
    <source>
        <dbReference type="ARBA" id="ARBA00008133"/>
    </source>
</evidence>
<feature type="domain" description="Tetrapyrrole biosynthesis uroporphyrinogen III synthase" evidence="10">
    <location>
        <begin position="21"/>
        <end position="241"/>
    </location>
</feature>
<dbReference type="RefSeq" id="WP_342469062.1">
    <property type="nucleotide sequence ID" value="NZ_JBHSNQ010000082.1"/>
</dbReference>
<keyword evidence="5 9" id="KW-0627">Porphyrin biosynthesis</keyword>
<comment type="function">
    <text evidence="6 9">Catalyzes cyclization of the linear tetrapyrrole, hydroxymethylbilane, to the macrocyclic uroporphyrinogen III.</text>
</comment>
<dbReference type="Pfam" id="PF02602">
    <property type="entry name" value="HEM4"/>
    <property type="match status" value="1"/>
</dbReference>
<comment type="pathway">
    <text evidence="1 9">Porphyrin-containing compound metabolism; protoporphyrin-IX biosynthesis; coproporphyrinogen-III from 5-aminolevulinate: step 3/4.</text>
</comment>
<dbReference type="SUPFAM" id="SSF69618">
    <property type="entry name" value="HemD-like"/>
    <property type="match status" value="1"/>
</dbReference>
<accession>A0ABW0RD41</accession>
<evidence type="ECO:0000256" key="8">
    <source>
        <dbReference type="ARBA" id="ARBA00048617"/>
    </source>
</evidence>
<evidence type="ECO:0000259" key="10">
    <source>
        <dbReference type="Pfam" id="PF02602"/>
    </source>
</evidence>